<evidence type="ECO:0000313" key="2">
    <source>
        <dbReference type="Proteomes" id="UP000271889"/>
    </source>
</evidence>
<dbReference type="Gene3D" id="3.40.50.1240">
    <property type="entry name" value="Phosphoglycerate mutase-like"/>
    <property type="match status" value="1"/>
</dbReference>
<dbReference type="OrthoDB" id="258392at2759"/>
<dbReference type="EMBL" id="UYRV01000881">
    <property type="protein sequence ID" value="VDK45755.1"/>
    <property type="molecule type" value="Genomic_DNA"/>
</dbReference>
<evidence type="ECO:0000313" key="1">
    <source>
        <dbReference type="EMBL" id="VDK45755.1"/>
    </source>
</evidence>
<accession>A0A3P6QY93</accession>
<keyword evidence="2" id="KW-1185">Reference proteome</keyword>
<dbReference type="InterPro" id="IPR029033">
    <property type="entry name" value="His_PPase_superfam"/>
</dbReference>
<reference evidence="1 2" key="1">
    <citation type="submission" date="2018-11" db="EMBL/GenBank/DDBJ databases">
        <authorList>
            <consortium name="Pathogen Informatics"/>
        </authorList>
    </citation>
    <scope>NUCLEOTIDE SEQUENCE [LARGE SCALE GENOMIC DNA]</scope>
</reference>
<gene>
    <name evidence="1" type="ORF">CGOC_LOCUS589</name>
</gene>
<dbReference type="GO" id="GO:0016791">
    <property type="term" value="F:phosphatase activity"/>
    <property type="evidence" value="ECO:0007669"/>
    <property type="project" value="UniProtKB-ARBA"/>
</dbReference>
<dbReference type="AlphaFoldDB" id="A0A3P6QY93"/>
<name>A0A3P6QY93_CYLGO</name>
<organism evidence="1 2">
    <name type="scientific">Cylicostephanus goldi</name>
    <name type="common">Nematode worm</name>
    <dbReference type="NCBI Taxonomy" id="71465"/>
    <lineage>
        <taxon>Eukaryota</taxon>
        <taxon>Metazoa</taxon>
        <taxon>Ecdysozoa</taxon>
        <taxon>Nematoda</taxon>
        <taxon>Chromadorea</taxon>
        <taxon>Rhabditida</taxon>
        <taxon>Rhabditina</taxon>
        <taxon>Rhabditomorpha</taxon>
        <taxon>Strongyloidea</taxon>
        <taxon>Strongylidae</taxon>
        <taxon>Cylicostephanus</taxon>
    </lineage>
</organism>
<proteinExistence type="predicted"/>
<dbReference type="Pfam" id="PF00328">
    <property type="entry name" value="His_Phos_2"/>
    <property type="match status" value="1"/>
</dbReference>
<dbReference type="Proteomes" id="UP000271889">
    <property type="component" value="Unassembled WGS sequence"/>
</dbReference>
<protein>
    <submittedName>
        <fullName evidence="1">Uncharacterized protein</fullName>
    </submittedName>
</protein>
<sequence>MLLISQIYVRSTDYNRTIISAMSNLMGMYGYNHNHSVPGIDYPEVEGWPAEYVPIAVHVAERSTDHVGFLKN</sequence>
<dbReference type="SUPFAM" id="SSF53254">
    <property type="entry name" value="Phosphoglycerate mutase-like"/>
    <property type="match status" value="1"/>
</dbReference>
<dbReference type="InterPro" id="IPR000560">
    <property type="entry name" value="His_Pase_clade-2"/>
</dbReference>